<comment type="caution">
    <text evidence="2">The sequence shown here is derived from an EMBL/GenBank/DDBJ whole genome shotgun (WGS) entry which is preliminary data.</text>
</comment>
<name>A0A318XMF8_9FIRM</name>
<evidence type="ECO:0000256" key="1">
    <source>
        <dbReference type="SAM" id="Phobius"/>
    </source>
</evidence>
<dbReference type="AlphaFoldDB" id="A0A318XMF8"/>
<keyword evidence="1" id="KW-0812">Transmembrane</keyword>
<reference evidence="2 3" key="1">
    <citation type="submission" date="2018-06" db="EMBL/GenBank/DDBJ databases">
        <title>Genomic Encyclopedia of Type Strains, Phase I: the one thousand microbial genomes (KMG-I) project.</title>
        <authorList>
            <person name="Kyrpides N."/>
        </authorList>
    </citation>
    <scope>NUCLEOTIDE SEQUENCE [LARGE SCALE GENOMIC DNA]</scope>
    <source>
        <strain evidence="2 3">DSM 19573</strain>
    </source>
</reference>
<dbReference type="Proteomes" id="UP000248132">
    <property type="component" value="Unassembled WGS sequence"/>
</dbReference>
<sequence>MLLIDGGTFWGKVSSAAAVVAGVALVLVPEPTTATKFAGGAAIVAGVAAIGGGVASFAMN</sequence>
<organism evidence="2 3">
    <name type="scientific">Ruminiclostridium sufflavum DSM 19573</name>
    <dbReference type="NCBI Taxonomy" id="1121337"/>
    <lineage>
        <taxon>Bacteria</taxon>
        <taxon>Bacillati</taxon>
        <taxon>Bacillota</taxon>
        <taxon>Clostridia</taxon>
        <taxon>Eubacteriales</taxon>
        <taxon>Oscillospiraceae</taxon>
        <taxon>Ruminiclostridium</taxon>
    </lineage>
</organism>
<keyword evidence="1" id="KW-1133">Transmembrane helix</keyword>
<dbReference type="EMBL" id="QKMR01000004">
    <property type="protein sequence ID" value="PYG89042.1"/>
    <property type="molecule type" value="Genomic_DNA"/>
</dbReference>
<evidence type="ECO:0000313" key="2">
    <source>
        <dbReference type="EMBL" id="PYG89042.1"/>
    </source>
</evidence>
<gene>
    <name evidence="2" type="ORF">LY28_00863</name>
</gene>
<keyword evidence="3" id="KW-1185">Reference proteome</keyword>
<feature type="transmembrane region" description="Helical" evidence="1">
    <location>
        <begin position="40"/>
        <end position="59"/>
    </location>
</feature>
<evidence type="ECO:0000313" key="3">
    <source>
        <dbReference type="Proteomes" id="UP000248132"/>
    </source>
</evidence>
<protein>
    <submittedName>
        <fullName evidence="2">Uncharacterized protein</fullName>
    </submittedName>
</protein>
<dbReference type="RefSeq" id="WP_110460937.1">
    <property type="nucleotide sequence ID" value="NZ_QKMR01000004.1"/>
</dbReference>
<keyword evidence="1" id="KW-0472">Membrane</keyword>
<feature type="transmembrane region" description="Helical" evidence="1">
    <location>
        <begin position="9"/>
        <end position="28"/>
    </location>
</feature>
<accession>A0A318XMF8</accession>
<proteinExistence type="predicted"/>